<comment type="domain">
    <text evidence="6">Has three domains with a flexible linker between the domains II and III and assumes an 'L' shape. Domain III is highly mobile and contacts RuvB.</text>
</comment>
<dbReference type="SUPFAM" id="SSF47781">
    <property type="entry name" value="RuvA domain 2-like"/>
    <property type="match status" value="1"/>
</dbReference>
<keyword evidence="8" id="KW-0547">Nucleotide-binding</keyword>
<keyword evidence="1 6" id="KW-0963">Cytoplasm</keyword>
<dbReference type="InterPro" id="IPR011114">
    <property type="entry name" value="RuvA_C"/>
</dbReference>
<dbReference type="HAMAP" id="MF_00031">
    <property type="entry name" value="DNA_HJ_migration_RuvA"/>
    <property type="match status" value="1"/>
</dbReference>
<sequence>MIEFVKGEVVYHEADYLAVDVRGLGHQVFVPNPFAFTDGEEVMLYTHFVVREDAQLLYGFKTKRERNLFRLLLEVSGVGPKAALAMLTHMSPEALVRAIHIEDVKTLTKLPGVGKKTAQRLVLDLKDKLAKLGWEPSLDLAAETASLPPVVPNAERDVIDALLALGYNEEEAEWAVRESGQRIDASVSTEEWIKKALQAMMKR</sequence>
<feature type="domain" description="Helix-hairpin-helix DNA-binding motif class 1" evidence="7">
    <location>
        <begin position="105"/>
        <end position="124"/>
    </location>
</feature>
<evidence type="ECO:0000313" key="8">
    <source>
        <dbReference type="EMBL" id="SMP28129.1"/>
    </source>
</evidence>
<dbReference type="Gene3D" id="1.10.150.20">
    <property type="entry name" value="5' to 3' exonuclease, C-terminal subdomain"/>
    <property type="match status" value="1"/>
</dbReference>
<dbReference type="GO" id="GO:0048476">
    <property type="term" value="C:Holliday junction resolvase complex"/>
    <property type="evidence" value="ECO:0007669"/>
    <property type="project" value="UniProtKB-UniRule"/>
</dbReference>
<dbReference type="Gene3D" id="2.40.50.140">
    <property type="entry name" value="Nucleic acid-binding proteins"/>
    <property type="match status" value="1"/>
</dbReference>
<dbReference type="Gene3D" id="1.10.8.10">
    <property type="entry name" value="DNA helicase RuvA subunit, C-terminal domain"/>
    <property type="match status" value="1"/>
</dbReference>
<evidence type="ECO:0000256" key="2">
    <source>
        <dbReference type="ARBA" id="ARBA00022763"/>
    </source>
</evidence>
<reference evidence="8" key="1">
    <citation type="submission" date="2017-05" db="EMBL/GenBank/DDBJ databases">
        <authorList>
            <person name="Varghese N."/>
            <person name="Submissions S."/>
        </authorList>
    </citation>
    <scope>NUCLEOTIDE SEQUENCE</scope>
    <source>
        <strain evidence="8">DSM 45262</strain>
    </source>
</reference>
<accession>A0AA46AGF2</accession>
<protein>
    <recommendedName>
        <fullName evidence="6">Holliday junction branch migration complex subunit RuvA</fullName>
    </recommendedName>
</protein>
<dbReference type="EMBL" id="FXTU01000006">
    <property type="protein sequence ID" value="SMP28129.1"/>
    <property type="molecule type" value="Genomic_DNA"/>
</dbReference>
<dbReference type="RefSeq" id="WP_102992077.1">
    <property type="nucleotide sequence ID" value="NZ_FXTU01000006.1"/>
</dbReference>
<dbReference type="InterPro" id="IPR036267">
    <property type="entry name" value="RuvA_C_sf"/>
</dbReference>
<organism evidence="8 9">
    <name type="scientific">Laceyella tengchongensis</name>
    <dbReference type="NCBI Taxonomy" id="574699"/>
    <lineage>
        <taxon>Bacteria</taxon>
        <taxon>Bacillati</taxon>
        <taxon>Bacillota</taxon>
        <taxon>Bacilli</taxon>
        <taxon>Bacillales</taxon>
        <taxon>Thermoactinomycetaceae</taxon>
        <taxon>Laceyella</taxon>
    </lineage>
</organism>
<name>A0AA46AGF2_9BACL</name>
<dbReference type="Pfam" id="PF07499">
    <property type="entry name" value="RuvA_C"/>
    <property type="match status" value="1"/>
</dbReference>
<dbReference type="GO" id="GO:0006281">
    <property type="term" value="P:DNA repair"/>
    <property type="evidence" value="ECO:0007669"/>
    <property type="project" value="UniProtKB-UniRule"/>
</dbReference>
<dbReference type="InterPro" id="IPR003583">
    <property type="entry name" value="Hlx-hairpin-Hlx_DNA-bd_motif"/>
</dbReference>
<dbReference type="AlphaFoldDB" id="A0AA46AGF2"/>
<keyword evidence="3 6" id="KW-0238">DNA-binding</keyword>
<keyword evidence="9" id="KW-1185">Reference proteome</keyword>
<evidence type="ECO:0000256" key="6">
    <source>
        <dbReference type="HAMAP-Rule" id="MF_00031"/>
    </source>
</evidence>
<dbReference type="CDD" id="cd14332">
    <property type="entry name" value="UBA_RuvA_C"/>
    <property type="match status" value="1"/>
</dbReference>
<dbReference type="Proteomes" id="UP001157946">
    <property type="component" value="Unassembled WGS sequence"/>
</dbReference>
<evidence type="ECO:0000256" key="5">
    <source>
        <dbReference type="ARBA" id="ARBA00023204"/>
    </source>
</evidence>
<evidence type="ECO:0000259" key="7">
    <source>
        <dbReference type="SMART" id="SM00278"/>
    </source>
</evidence>
<dbReference type="InterPro" id="IPR013849">
    <property type="entry name" value="DNA_helicase_Holl-junc_RuvA_I"/>
</dbReference>
<comment type="similarity">
    <text evidence="6">Belongs to the RuvA family.</text>
</comment>
<evidence type="ECO:0000313" key="9">
    <source>
        <dbReference type="Proteomes" id="UP001157946"/>
    </source>
</evidence>
<evidence type="ECO:0000256" key="4">
    <source>
        <dbReference type="ARBA" id="ARBA00023172"/>
    </source>
</evidence>
<keyword evidence="4 6" id="KW-0233">DNA recombination</keyword>
<keyword evidence="2 6" id="KW-0227">DNA damage</keyword>
<dbReference type="GO" id="GO:0006310">
    <property type="term" value="P:DNA recombination"/>
    <property type="evidence" value="ECO:0007669"/>
    <property type="project" value="UniProtKB-UniRule"/>
</dbReference>
<dbReference type="InterPro" id="IPR012340">
    <property type="entry name" value="NA-bd_OB-fold"/>
</dbReference>
<evidence type="ECO:0000256" key="3">
    <source>
        <dbReference type="ARBA" id="ARBA00023125"/>
    </source>
</evidence>
<dbReference type="Pfam" id="PF14520">
    <property type="entry name" value="HHH_5"/>
    <property type="match status" value="1"/>
</dbReference>
<dbReference type="InterPro" id="IPR000085">
    <property type="entry name" value="RuvA"/>
</dbReference>
<comment type="caution">
    <text evidence="6">Lacks conserved residue(s) required for the propagation of feature annotation.</text>
</comment>
<feature type="domain" description="Helix-hairpin-helix DNA-binding motif class 1" evidence="7">
    <location>
        <begin position="70"/>
        <end position="89"/>
    </location>
</feature>
<feature type="region of interest" description="Domain III" evidence="6">
    <location>
        <begin position="145"/>
        <end position="203"/>
    </location>
</feature>
<dbReference type="SUPFAM" id="SSF50249">
    <property type="entry name" value="Nucleic acid-binding proteins"/>
    <property type="match status" value="1"/>
</dbReference>
<comment type="subunit">
    <text evidence="6">Homotetramer. Forms an RuvA(8)-RuvB(12)-Holliday junction (HJ) complex. HJ DNA is sandwiched between 2 RuvA tetramers; dsDNA enters through RuvA and exits via RuvB. An RuvB hexamer assembles on each DNA strand where it exits the tetramer. Each RuvB hexamer is contacted by two RuvA subunits (via domain III) on 2 adjacent RuvB subunits; this complex drives branch migration. In the full resolvosome a probable DNA-RuvA(4)-RuvB(12)-RuvC(2) complex forms which resolves the HJ.</text>
</comment>
<gene>
    <name evidence="6" type="primary">ruvA</name>
    <name evidence="8" type="ORF">SAMN06265361_10646</name>
</gene>
<dbReference type="GO" id="GO:0009379">
    <property type="term" value="C:Holliday junction helicase complex"/>
    <property type="evidence" value="ECO:0007669"/>
    <property type="project" value="InterPro"/>
</dbReference>
<comment type="function">
    <text evidence="6">The RuvA-RuvB-RuvC complex processes Holliday junction (HJ) DNA during genetic recombination and DNA repair, while the RuvA-RuvB complex plays an important role in the rescue of blocked DNA replication forks via replication fork reversal (RFR). RuvA specifically binds to HJ cruciform DNA, conferring on it an open structure. The RuvB hexamer acts as an ATP-dependent pump, pulling dsDNA into and through the RuvAB complex. HJ branch migration allows RuvC to scan DNA until it finds its consensus sequence, where it cleaves and resolves the cruciform DNA.</text>
</comment>
<dbReference type="SUPFAM" id="SSF46929">
    <property type="entry name" value="DNA helicase RuvA subunit, C-terminal domain"/>
    <property type="match status" value="1"/>
</dbReference>
<keyword evidence="8" id="KW-0347">Helicase</keyword>
<keyword evidence="8" id="KW-0378">Hydrolase</keyword>
<keyword evidence="5 6" id="KW-0234">DNA repair</keyword>
<dbReference type="GO" id="GO:0005524">
    <property type="term" value="F:ATP binding"/>
    <property type="evidence" value="ECO:0007669"/>
    <property type="project" value="InterPro"/>
</dbReference>
<dbReference type="GO" id="GO:0000400">
    <property type="term" value="F:four-way junction DNA binding"/>
    <property type="evidence" value="ECO:0007669"/>
    <property type="project" value="UniProtKB-UniRule"/>
</dbReference>
<dbReference type="SMART" id="SM00278">
    <property type="entry name" value="HhH1"/>
    <property type="match status" value="2"/>
</dbReference>
<dbReference type="Pfam" id="PF01330">
    <property type="entry name" value="RuvA_N"/>
    <property type="match status" value="1"/>
</dbReference>
<comment type="subcellular location">
    <subcellularLocation>
        <location evidence="6">Cytoplasm</location>
    </subcellularLocation>
</comment>
<evidence type="ECO:0000256" key="1">
    <source>
        <dbReference type="ARBA" id="ARBA00022490"/>
    </source>
</evidence>
<dbReference type="NCBIfam" id="TIGR00084">
    <property type="entry name" value="ruvA"/>
    <property type="match status" value="1"/>
</dbReference>
<keyword evidence="8" id="KW-0067">ATP-binding</keyword>
<dbReference type="GO" id="GO:0005737">
    <property type="term" value="C:cytoplasm"/>
    <property type="evidence" value="ECO:0007669"/>
    <property type="project" value="UniProtKB-SubCell"/>
</dbReference>
<dbReference type="GO" id="GO:0009378">
    <property type="term" value="F:four-way junction helicase activity"/>
    <property type="evidence" value="ECO:0007669"/>
    <property type="project" value="InterPro"/>
</dbReference>
<dbReference type="InterPro" id="IPR010994">
    <property type="entry name" value="RuvA_2-like"/>
</dbReference>
<comment type="caution">
    <text evidence="8">The sequence shown here is derived from an EMBL/GenBank/DDBJ whole genome shotgun (WGS) entry which is preliminary data.</text>
</comment>
<proteinExistence type="inferred from homology"/>